<dbReference type="CDD" id="cd06261">
    <property type="entry name" value="TM_PBP2"/>
    <property type="match status" value="1"/>
</dbReference>
<gene>
    <name evidence="9" type="ORF">HY834_11365</name>
</gene>
<feature type="transmembrane region" description="Helical" evidence="7">
    <location>
        <begin position="367"/>
        <end position="386"/>
    </location>
</feature>
<keyword evidence="5 7" id="KW-1133">Transmembrane helix</keyword>
<keyword evidence="3" id="KW-1003">Cell membrane</keyword>
<dbReference type="GO" id="GO:0005886">
    <property type="term" value="C:plasma membrane"/>
    <property type="evidence" value="ECO:0007669"/>
    <property type="project" value="UniProtKB-SubCell"/>
</dbReference>
<dbReference type="SUPFAM" id="SSF161098">
    <property type="entry name" value="MetI-like"/>
    <property type="match status" value="1"/>
</dbReference>
<comment type="subcellular location">
    <subcellularLocation>
        <location evidence="1 7">Cell membrane</location>
        <topology evidence="1 7">Multi-pass membrane protein</topology>
    </subcellularLocation>
</comment>
<dbReference type="PANTHER" id="PTHR43744">
    <property type="entry name" value="ABC TRANSPORTER PERMEASE PROTEIN MG189-RELATED-RELATED"/>
    <property type="match status" value="1"/>
</dbReference>
<dbReference type="EMBL" id="JACRAF010000030">
    <property type="protein sequence ID" value="MBI4922340.1"/>
    <property type="molecule type" value="Genomic_DNA"/>
</dbReference>
<dbReference type="PROSITE" id="PS50928">
    <property type="entry name" value="ABC_TM1"/>
    <property type="match status" value="1"/>
</dbReference>
<evidence type="ECO:0000256" key="6">
    <source>
        <dbReference type="ARBA" id="ARBA00023136"/>
    </source>
</evidence>
<sequence>MTAVVDTATDLPRPTTGTPRWAARIDAARIFTHVALLFLVALWTFPTAGLLISSLRDKDQLAVSGWWTALSTSSTQGVTRLPQAGAQIEAGGKFVIRGNVFGEDTNKTLAQFGLSNAEPAAAAAGESLPMTDGGALTVQRDGAYEWVSDTRFTHTRGPRVFYVAEIAPRFTLDNYVEVLTANGVFRSFINSFTVTIPATIIPILMAAFAAYALAWMRFPFRGLIVAVVVGLLVVPLQMSLIPLLKMYNGIAQAFGAEDGKTYLSIWLAHTAFGLPLAIYLLRNYMAGLPKEIMESARIDGASHFKIFTGMVLPLSFPALASFSIFQFLWVWNDLLVAMVFLGAQESKLVLTGKLVSLLGSRGNNWEILTAGAFVTIVVPLIVFFSLQRYFVRGLLAGSVK</sequence>
<evidence type="ECO:0000313" key="10">
    <source>
        <dbReference type="Proteomes" id="UP000782610"/>
    </source>
</evidence>
<dbReference type="Gene3D" id="1.10.3720.10">
    <property type="entry name" value="MetI-like"/>
    <property type="match status" value="1"/>
</dbReference>
<proteinExistence type="inferred from homology"/>
<dbReference type="GO" id="GO:0055085">
    <property type="term" value="P:transmembrane transport"/>
    <property type="evidence" value="ECO:0007669"/>
    <property type="project" value="InterPro"/>
</dbReference>
<reference evidence="9" key="1">
    <citation type="submission" date="2020-07" db="EMBL/GenBank/DDBJ databases">
        <title>Huge and variable diversity of episymbiotic CPR bacteria and DPANN archaea in groundwater ecosystems.</title>
        <authorList>
            <person name="He C.Y."/>
            <person name="Keren R."/>
            <person name="Whittaker M."/>
            <person name="Farag I.F."/>
            <person name="Doudna J."/>
            <person name="Cate J.H.D."/>
            <person name="Banfield J.F."/>
        </authorList>
    </citation>
    <scope>NUCLEOTIDE SEQUENCE</scope>
    <source>
        <strain evidence="9">NC_groundwater_1586_Pr3_B-0.1um_66_15</strain>
    </source>
</reference>
<feature type="transmembrane region" description="Helical" evidence="7">
    <location>
        <begin position="30"/>
        <end position="52"/>
    </location>
</feature>
<feature type="transmembrane region" description="Helical" evidence="7">
    <location>
        <begin position="306"/>
        <end position="331"/>
    </location>
</feature>
<keyword evidence="4 7" id="KW-0812">Transmembrane</keyword>
<accession>A0A933NYJ1</accession>
<feature type="domain" description="ABC transmembrane type-1" evidence="8">
    <location>
        <begin position="188"/>
        <end position="386"/>
    </location>
</feature>
<dbReference type="InterPro" id="IPR035906">
    <property type="entry name" value="MetI-like_sf"/>
</dbReference>
<feature type="transmembrane region" description="Helical" evidence="7">
    <location>
        <begin position="264"/>
        <end position="285"/>
    </location>
</feature>
<evidence type="ECO:0000313" key="9">
    <source>
        <dbReference type="EMBL" id="MBI4922340.1"/>
    </source>
</evidence>
<evidence type="ECO:0000256" key="2">
    <source>
        <dbReference type="ARBA" id="ARBA00022448"/>
    </source>
</evidence>
<feature type="transmembrane region" description="Helical" evidence="7">
    <location>
        <begin position="194"/>
        <end position="216"/>
    </location>
</feature>
<dbReference type="Proteomes" id="UP000782610">
    <property type="component" value="Unassembled WGS sequence"/>
</dbReference>
<feature type="transmembrane region" description="Helical" evidence="7">
    <location>
        <begin position="223"/>
        <end position="244"/>
    </location>
</feature>
<evidence type="ECO:0000256" key="7">
    <source>
        <dbReference type="RuleBase" id="RU363032"/>
    </source>
</evidence>
<organism evidence="9 10">
    <name type="scientific">Devosia nanyangense</name>
    <dbReference type="NCBI Taxonomy" id="1228055"/>
    <lineage>
        <taxon>Bacteria</taxon>
        <taxon>Pseudomonadati</taxon>
        <taxon>Pseudomonadota</taxon>
        <taxon>Alphaproteobacteria</taxon>
        <taxon>Hyphomicrobiales</taxon>
        <taxon>Devosiaceae</taxon>
        <taxon>Devosia</taxon>
    </lineage>
</organism>
<keyword evidence="2 7" id="KW-0813">Transport</keyword>
<evidence type="ECO:0000256" key="5">
    <source>
        <dbReference type="ARBA" id="ARBA00022989"/>
    </source>
</evidence>
<name>A0A933NYJ1_9HYPH</name>
<protein>
    <submittedName>
        <fullName evidence="9">Carbohydrate ABC transporter permease</fullName>
    </submittedName>
</protein>
<dbReference type="Pfam" id="PF00528">
    <property type="entry name" value="BPD_transp_1"/>
    <property type="match status" value="1"/>
</dbReference>
<evidence type="ECO:0000256" key="3">
    <source>
        <dbReference type="ARBA" id="ARBA00022475"/>
    </source>
</evidence>
<comment type="similarity">
    <text evidence="7">Belongs to the binding-protein-dependent transport system permease family.</text>
</comment>
<evidence type="ECO:0000259" key="8">
    <source>
        <dbReference type="PROSITE" id="PS50928"/>
    </source>
</evidence>
<dbReference type="PANTHER" id="PTHR43744:SF4">
    <property type="entry name" value="OSMOPROTECTIVE COMPOUNDS UPTAKE PERMEASE PROTEIN GGTD"/>
    <property type="match status" value="1"/>
</dbReference>
<evidence type="ECO:0000256" key="4">
    <source>
        <dbReference type="ARBA" id="ARBA00022692"/>
    </source>
</evidence>
<evidence type="ECO:0000256" key="1">
    <source>
        <dbReference type="ARBA" id="ARBA00004651"/>
    </source>
</evidence>
<dbReference type="InterPro" id="IPR000515">
    <property type="entry name" value="MetI-like"/>
</dbReference>
<keyword evidence="6 7" id="KW-0472">Membrane</keyword>
<dbReference type="AlphaFoldDB" id="A0A933NYJ1"/>
<comment type="caution">
    <text evidence="9">The sequence shown here is derived from an EMBL/GenBank/DDBJ whole genome shotgun (WGS) entry which is preliminary data.</text>
</comment>